<dbReference type="InterPro" id="IPR001279">
    <property type="entry name" value="Metallo-B-lactamas"/>
</dbReference>
<dbReference type="Proteomes" id="UP001210678">
    <property type="component" value="Unassembled WGS sequence"/>
</dbReference>
<dbReference type="Pfam" id="PF00753">
    <property type="entry name" value="Lactamase_B"/>
    <property type="match status" value="1"/>
</dbReference>
<dbReference type="SMART" id="SM00849">
    <property type="entry name" value="Lactamase_B"/>
    <property type="match status" value="1"/>
</dbReference>
<dbReference type="Gene3D" id="3.60.15.10">
    <property type="entry name" value="Ribonuclease Z/Hydroxyacylglutathione hydrolase-like"/>
    <property type="match status" value="1"/>
</dbReference>
<keyword evidence="2" id="KW-0732">Signal</keyword>
<dbReference type="EMBL" id="JAQLOI010000001">
    <property type="protein sequence ID" value="MDB1123421.1"/>
    <property type="molecule type" value="Genomic_DNA"/>
</dbReference>
<evidence type="ECO:0000256" key="2">
    <source>
        <dbReference type="SAM" id="SignalP"/>
    </source>
</evidence>
<dbReference type="InterPro" id="IPR050855">
    <property type="entry name" value="NDM-1-like"/>
</dbReference>
<dbReference type="InterPro" id="IPR036866">
    <property type="entry name" value="RibonucZ/Hydroxyglut_hydro"/>
</dbReference>
<sequence>MRVFKHLLPSRILTTCFTAAIISFGASAAAQDASNTTEKGAFDLEAMKEKYSVRDYVYQPLPERGYNYYQIAENTYFVHDAFEHQVFFVTEDGVIVYDAIPGLAPHTLKAIAEVTDKPITHVIYSHHHGDHARGMHLYPETAIKIGNSETAELLKEANDPMRPVPDVVWQDDYVLDTGGLRLEFKDLGRNWHSHSDSLVYAPEQKILLAIDTFHADAAPWIHFGEAVDPIMTWRLPKIILDTYDFDLIITGHERMVPTHEHFETYKEMVEDMKRFTYEAASSLEFQKKAKETMIRYSDGQEHWIYKKALEAGADICAAKWEEKWAGRVRNVRLNSKENCQTMWIQLLVINPESH</sequence>
<protein>
    <submittedName>
        <fullName evidence="4">MBL fold metallo-hydrolase</fullName>
    </submittedName>
</protein>
<evidence type="ECO:0000313" key="5">
    <source>
        <dbReference type="Proteomes" id="UP001210678"/>
    </source>
</evidence>
<comment type="caution">
    <text evidence="4">The sequence shown here is derived from an EMBL/GenBank/DDBJ whole genome shotgun (WGS) entry which is preliminary data.</text>
</comment>
<evidence type="ECO:0000259" key="3">
    <source>
        <dbReference type="SMART" id="SM00849"/>
    </source>
</evidence>
<reference evidence="4 5" key="1">
    <citation type="submission" date="2023-01" db="EMBL/GenBank/DDBJ databases">
        <title>Vibrio sp. KJ40-1 sp.nov, isolated from marine algae.</title>
        <authorList>
            <person name="Butt M."/>
            <person name="Kim J.M.J."/>
            <person name="Jeon C.O.C."/>
        </authorList>
    </citation>
    <scope>NUCLEOTIDE SEQUENCE [LARGE SCALE GENOMIC DNA]</scope>
    <source>
        <strain evidence="4 5">KJ40-1</strain>
    </source>
</reference>
<dbReference type="PANTHER" id="PTHR42951">
    <property type="entry name" value="METALLO-BETA-LACTAMASE DOMAIN-CONTAINING"/>
    <property type="match status" value="1"/>
</dbReference>
<dbReference type="RefSeq" id="WP_272133976.1">
    <property type="nucleotide sequence ID" value="NZ_JAQLOI010000001.1"/>
</dbReference>
<accession>A0ABT4YPE2</accession>
<gene>
    <name evidence="4" type="ORF">PGX00_07000</name>
</gene>
<dbReference type="SUPFAM" id="SSF56281">
    <property type="entry name" value="Metallo-hydrolase/oxidoreductase"/>
    <property type="match status" value="1"/>
</dbReference>
<feature type="chain" id="PRO_5047491332" evidence="2">
    <location>
        <begin position="29"/>
        <end position="354"/>
    </location>
</feature>
<evidence type="ECO:0000313" key="4">
    <source>
        <dbReference type="EMBL" id="MDB1123421.1"/>
    </source>
</evidence>
<evidence type="ECO:0000256" key="1">
    <source>
        <dbReference type="ARBA" id="ARBA00005250"/>
    </source>
</evidence>
<feature type="domain" description="Metallo-beta-lactamase" evidence="3">
    <location>
        <begin position="82"/>
        <end position="252"/>
    </location>
</feature>
<dbReference type="PANTHER" id="PTHR42951:SF4">
    <property type="entry name" value="ACYL-COENZYME A THIOESTERASE MBLAC2"/>
    <property type="match status" value="1"/>
</dbReference>
<feature type="signal peptide" evidence="2">
    <location>
        <begin position="1"/>
        <end position="28"/>
    </location>
</feature>
<keyword evidence="5" id="KW-1185">Reference proteome</keyword>
<proteinExistence type="inferred from homology"/>
<organism evidence="4 5">
    <name type="scientific">Vibrio algarum</name>
    <dbReference type="NCBI Taxonomy" id="3020714"/>
    <lineage>
        <taxon>Bacteria</taxon>
        <taxon>Pseudomonadati</taxon>
        <taxon>Pseudomonadota</taxon>
        <taxon>Gammaproteobacteria</taxon>
        <taxon>Vibrionales</taxon>
        <taxon>Vibrionaceae</taxon>
        <taxon>Vibrio</taxon>
    </lineage>
</organism>
<comment type="similarity">
    <text evidence="1">Belongs to the metallo-beta-lactamase superfamily. Class-B beta-lactamase family.</text>
</comment>
<name>A0ABT4YPE2_9VIBR</name>